<reference evidence="4" key="1">
    <citation type="journal article" date="2019" name="Int. J. Syst. Evol. Microbiol.">
        <title>The Global Catalogue of Microorganisms (GCM) 10K type strain sequencing project: providing services to taxonomists for standard genome sequencing and annotation.</title>
        <authorList>
            <consortium name="The Broad Institute Genomics Platform"/>
            <consortium name="The Broad Institute Genome Sequencing Center for Infectious Disease"/>
            <person name="Wu L."/>
            <person name="Ma J."/>
        </authorList>
    </citation>
    <scope>NUCLEOTIDE SEQUENCE [LARGE SCALE GENOMIC DNA]</scope>
    <source>
        <strain evidence="4">KCTC 42255</strain>
    </source>
</reference>
<sequence>MAAKKNTNTKRNSAKPKVKKLQKKDWISAYMTYVLEEEKRPKSVYKFAKNLGEEEASFYQFFGSLDALQRSIWEEFYQMSIDLMNQAEETSNFSNREKMLTFFFTFFELLTANRSYVIFSLKEHESPLKNLEQLSGLRKRVKQFASELIEDKNDEQKVKLLRHNKTIFSEGAWLQTVFLMKFWLDDNSPQFEQTDVAIEKSVNTIFDVFNNTPLERVIDFGKFIYQSHKA</sequence>
<feature type="region of interest" description="Disordered" evidence="1">
    <location>
        <begin position="1"/>
        <end position="20"/>
    </location>
</feature>
<dbReference type="SUPFAM" id="SSF48498">
    <property type="entry name" value="Tetracyclin repressor-like, C-terminal domain"/>
    <property type="match status" value="1"/>
</dbReference>
<dbReference type="InterPro" id="IPR041673">
    <property type="entry name" value="TetR_C_23"/>
</dbReference>
<comment type="caution">
    <text evidence="3">The sequence shown here is derived from an EMBL/GenBank/DDBJ whole genome shotgun (WGS) entry which is preliminary data.</text>
</comment>
<evidence type="ECO:0000313" key="3">
    <source>
        <dbReference type="EMBL" id="MFD2697598.1"/>
    </source>
</evidence>
<dbReference type="InterPro" id="IPR036271">
    <property type="entry name" value="Tet_transcr_reg_TetR-rel_C_sf"/>
</dbReference>
<evidence type="ECO:0000256" key="1">
    <source>
        <dbReference type="SAM" id="MobiDB-lite"/>
    </source>
</evidence>
<protein>
    <submittedName>
        <fullName evidence="3">TetR family transcriptional regulator C-terminal domain-containing protein</fullName>
    </submittedName>
</protein>
<keyword evidence="4" id="KW-1185">Reference proteome</keyword>
<dbReference type="Pfam" id="PF17931">
    <property type="entry name" value="TetR_C_23"/>
    <property type="match status" value="1"/>
</dbReference>
<dbReference type="RefSeq" id="WP_379045756.1">
    <property type="nucleotide sequence ID" value="NZ_JBHULZ010000026.1"/>
</dbReference>
<feature type="compositionally biased region" description="Polar residues" evidence="1">
    <location>
        <begin position="1"/>
        <end position="11"/>
    </location>
</feature>
<gene>
    <name evidence="3" type="ORF">ACFSQ0_06305</name>
</gene>
<name>A0ABW5SDM6_9FLAO</name>
<evidence type="ECO:0000313" key="4">
    <source>
        <dbReference type="Proteomes" id="UP001597357"/>
    </source>
</evidence>
<evidence type="ECO:0000259" key="2">
    <source>
        <dbReference type="Pfam" id="PF17931"/>
    </source>
</evidence>
<proteinExistence type="predicted"/>
<feature type="domain" description="Tetracyclin repressor-like C-terminal" evidence="2">
    <location>
        <begin position="98"/>
        <end position="224"/>
    </location>
</feature>
<dbReference type="Gene3D" id="1.10.357.10">
    <property type="entry name" value="Tetracycline Repressor, domain 2"/>
    <property type="match status" value="1"/>
</dbReference>
<accession>A0ABW5SDM6</accession>
<dbReference type="EMBL" id="JBHULZ010000026">
    <property type="protein sequence ID" value="MFD2697598.1"/>
    <property type="molecule type" value="Genomic_DNA"/>
</dbReference>
<dbReference type="Proteomes" id="UP001597357">
    <property type="component" value="Unassembled WGS sequence"/>
</dbReference>
<organism evidence="3 4">
    <name type="scientific">Mesonia sediminis</name>
    <dbReference type="NCBI Taxonomy" id="1703946"/>
    <lineage>
        <taxon>Bacteria</taxon>
        <taxon>Pseudomonadati</taxon>
        <taxon>Bacteroidota</taxon>
        <taxon>Flavobacteriia</taxon>
        <taxon>Flavobacteriales</taxon>
        <taxon>Flavobacteriaceae</taxon>
        <taxon>Mesonia</taxon>
    </lineage>
</organism>